<dbReference type="EMBL" id="MRCG01000012">
    <property type="protein sequence ID" value="OKH46679.1"/>
    <property type="molecule type" value="Genomic_DNA"/>
</dbReference>
<reference evidence="1 2" key="1">
    <citation type="submission" date="2016-11" db="EMBL/GenBank/DDBJ databases">
        <title>Draft Genome Sequences of Nine Cyanobacterial Strains from Diverse Habitats.</title>
        <authorList>
            <person name="Zhu T."/>
            <person name="Hou S."/>
            <person name="Lu X."/>
            <person name="Hess W.R."/>
        </authorList>
    </citation>
    <scope>NUCLEOTIDE SEQUENCE [LARGE SCALE GENOMIC DNA]</scope>
    <source>
        <strain evidence="1 2">NIES-30</strain>
    </source>
</reference>
<evidence type="ECO:0008006" key="3">
    <source>
        <dbReference type="Google" id="ProtNLM"/>
    </source>
</evidence>
<evidence type="ECO:0000313" key="2">
    <source>
        <dbReference type="Proteomes" id="UP000185557"/>
    </source>
</evidence>
<dbReference type="Proteomes" id="UP000185557">
    <property type="component" value="Unassembled WGS sequence"/>
</dbReference>
<dbReference type="STRING" id="549789.NIES30_15760"/>
<dbReference type="AlphaFoldDB" id="A0A1U7J3F3"/>
<organism evidence="1 2">
    <name type="scientific">Phormidium tenue NIES-30</name>
    <dbReference type="NCBI Taxonomy" id="549789"/>
    <lineage>
        <taxon>Bacteria</taxon>
        <taxon>Bacillati</taxon>
        <taxon>Cyanobacteriota</taxon>
        <taxon>Cyanophyceae</taxon>
        <taxon>Oscillatoriophycideae</taxon>
        <taxon>Oscillatoriales</taxon>
        <taxon>Oscillatoriaceae</taxon>
        <taxon>Phormidium</taxon>
    </lineage>
</organism>
<comment type="caution">
    <text evidence="1">The sequence shown here is derived from an EMBL/GenBank/DDBJ whole genome shotgun (WGS) entry which is preliminary data.</text>
</comment>
<protein>
    <recommendedName>
        <fullName evidence="3">Transcription factor RcaD</fullName>
    </recommendedName>
</protein>
<evidence type="ECO:0000313" key="1">
    <source>
        <dbReference type="EMBL" id="OKH46679.1"/>
    </source>
</evidence>
<keyword evidence="2" id="KW-1185">Reference proteome</keyword>
<proteinExistence type="predicted"/>
<sequence length="285" mass="31540">MKSSELKFLLRLLKYSPDYRTPISQIKLGKSKNPTPERNKACISLCSKGFVEYIEEIYRYQTTAAGKTLLKSDASTLPILVGPNELALLKVATTKAVIPSTANKVPAGDRQQLLNQLKERGLITVSKSQIKDVWLTPKGIQYLLSDCIPSGEANLTFSILGDYLTFLRQFLGQKGAAVATFQELPNTKSASNKDSSLTPDAVLDAIRQLDQQLDADNFLPIFHLREKLQTSHSREALDRLLYDLQSQDLIELSTLQDVSNYSETEVAAGIPQNIGGALFYISVTK</sequence>
<gene>
    <name evidence="1" type="ORF">NIES30_15760</name>
</gene>
<name>A0A1U7J3F3_9CYAN</name>
<accession>A0A1U7J3F3</accession>